<gene>
    <name evidence="13" type="ORF">HPG69_004955</name>
</gene>
<keyword evidence="6 9" id="KW-1015">Disulfide bond</keyword>
<dbReference type="Proteomes" id="UP000551758">
    <property type="component" value="Unassembled WGS sequence"/>
</dbReference>
<dbReference type="GO" id="GO:0001664">
    <property type="term" value="F:G protein-coupled receptor binding"/>
    <property type="evidence" value="ECO:0007669"/>
    <property type="project" value="TreeGrafter"/>
</dbReference>
<keyword evidence="8" id="KW-0325">Glycoprotein</keyword>
<dbReference type="SUPFAM" id="SSF56487">
    <property type="entry name" value="SRCR-like"/>
    <property type="match status" value="1"/>
</dbReference>
<evidence type="ECO:0000313" key="14">
    <source>
        <dbReference type="Proteomes" id="UP000551758"/>
    </source>
</evidence>
<dbReference type="GO" id="GO:0016020">
    <property type="term" value="C:membrane"/>
    <property type="evidence" value="ECO:0007669"/>
    <property type="project" value="UniProtKB-SubCell"/>
</dbReference>
<keyword evidence="4 11" id="KW-1133">Transmembrane helix</keyword>
<keyword evidence="14" id="KW-1185">Reference proteome</keyword>
<dbReference type="Pfam" id="PF01391">
    <property type="entry name" value="Collagen"/>
    <property type="match status" value="2"/>
</dbReference>
<comment type="caution">
    <text evidence="13">The sequence shown here is derived from an EMBL/GenBank/DDBJ whole genome shotgun (WGS) entry which is preliminary data.</text>
</comment>
<evidence type="ECO:0000256" key="7">
    <source>
        <dbReference type="ARBA" id="ARBA00023170"/>
    </source>
</evidence>
<evidence type="ECO:0000256" key="11">
    <source>
        <dbReference type="SAM" id="Phobius"/>
    </source>
</evidence>
<evidence type="ECO:0000256" key="8">
    <source>
        <dbReference type="ARBA" id="ARBA00023180"/>
    </source>
</evidence>
<evidence type="ECO:0000256" key="9">
    <source>
        <dbReference type="PROSITE-ProRule" id="PRU00196"/>
    </source>
</evidence>
<feature type="compositionally biased region" description="Gly residues" evidence="10">
    <location>
        <begin position="339"/>
        <end position="348"/>
    </location>
</feature>
<dbReference type="GO" id="GO:0005615">
    <property type="term" value="C:extracellular space"/>
    <property type="evidence" value="ECO:0007669"/>
    <property type="project" value="TreeGrafter"/>
</dbReference>
<evidence type="ECO:0000256" key="5">
    <source>
        <dbReference type="ARBA" id="ARBA00023136"/>
    </source>
</evidence>
<dbReference type="EMBL" id="JACDTQ010004070">
    <property type="protein sequence ID" value="KAF5910864.1"/>
    <property type="molecule type" value="Genomic_DNA"/>
</dbReference>
<organism evidence="13 14">
    <name type="scientific">Diceros bicornis minor</name>
    <name type="common">South-central black rhinoceros</name>
    <dbReference type="NCBI Taxonomy" id="77932"/>
    <lineage>
        <taxon>Eukaryota</taxon>
        <taxon>Metazoa</taxon>
        <taxon>Chordata</taxon>
        <taxon>Craniata</taxon>
        <taxon>Vertebrata</taxon>
        <taxon>Euteleostomi</taxon>
        <taxon>Mammalia</taxon>
        <taxon>Eutheria</taxon>
        <taxon>Laurasiatheria</taxon>
        <taxon>Perissodactyla</taxon>
        <taxon>Rhinocerotidae</taxon>
        <taxon>Diceros</taxon>
    </lineage>
</organism>
<comment type="caution">
    <text evidence="9">Lacks conserved residue(s) required for the propagation of feature annotation.</text>
</comment>
<comment type="subcellular location">
    <subcellularLocation>
        <location evidence="1">Membrane</location>
        <topology evidence="1">Single-pass type II membrane protein</topology>
    </subcellularLocation>
</comment>
<evidence type="ECO:0000256" key="2">
    <source>
        <dbReference type="ARBA" id="ARBA00022692"/>
    </source>
</evidence>
<accession>A0A7J7E5H6</accession>
<feature type="compositionally biased region" description="Basic and acidic residues" evidence="10">
    <location>
        <begin position="203"/>
        <end position="214"/>
    </location>
</feature>
<dbReference type="PROSITE" id="PS00420">
    <property type="entry name" value="SRCR_1"/>
    <property type="match status" value="1"/>
</dbReference>
<keyword evidence="5 11" id="KW-0472">Membrane</keyword>
<dbReference type="GO" id="GO:0031012">
    <property type="term" value="C:extracellular matrix"/>
    <property type="evidence" value="ECO:0007669"/>
    <property type="project" value="TreeGrafter"/>
</dbReference>
<sequence length="539" mass="54748">EPSAHTKGIRAPVGVPCSLPSAAAAFFPGCVSDPKPKKKNGTSCFLAMVVVYLVLLTVGAGLLALKVQNLQERLWALEMHFTNETLATEDSPSLFSFHSAPAPQLSVGAGRLQALQAQVTQLQTGQELLLQQMDNLTLSPELFQIKGEQGAPGPPGPRGPPGTKGEAGLEGPKGTPGKQGAAGTPGPQGEKGSKGDGGLVGPKGERGDKGDKGDLGLPGSKGDMGVKGDRGLMGPPGAQGSKGDLGKPGTPGQPGVMGPPGPPGVAGSPGAKGEPGSTGSTGPAGPPGTAGIPGAQGMKGSKGDTGLQGQKGTKGESGVPGFAGLKGEKGSPGLAGLKGAPGPGGQKGDTGAKGKASVSDLCILRRGPVVRSLGVFRTRRAEDLLGYKEQREKKVKKPSRGFLFPNCRTSKNEKAELAFAQSPGLPSSPLPHVCSHPGEAQLNVRIVGSVNRGRAEIYYNGAWGTICDDDWDNSDATVFCRMLGYSSGTAVNNVGAGTGTIWLDDVACRGTEQTLWSCNKSNWGTHNCNHNEDAGVSCR</sequence>
<evidence type="ECO:0000256" key="4">
    <source>
        <dbReference type="ARBA" id="ARBA00022989"/>
    </source>
</evidence>
<feature type="region of interest" description="Disordered" evidence="10">
    <location>
        <begin position="146"/>
        <end position="354"/>
    </location>
</feature>
<dbReference type="PROSITE" id="PS50287">
    <property type="entry name" value="SRCR_2"/>
    <property type="match status" value="1"/>
</dbReference>
<evidence type="ECO:0000256" key="1">
    <source>
        <dbReference type="ARBA" id="ARBA00004606"/>
    </source>
</evidence>
<dbReference type="PRINTS" id="PR00258">
    <property type="entry name" value="SPERACTRCPTR"/>
</dbReference>
<evidence type="ECO:0000256" key="10">
    <source>
        <dbReference type="SAM" id="MobiDB-lite"/>
    </source>
</evidence>
<feature type="non-terminal residue" evidence="13">
    <location>
        <position position="1"/>
    </location>
</feature>
<keyword evidence="2 11" id="KW-0812">Transmembrane</keyword>
<evidence type="ECO:0000256" key="6">
    <source>
        <dbReference type="ARBA" id="ARBA00023157"/>
    </source>
</evidence>
<evidence type="ECO:0000259" key="12">
    <source>
        <dbReference type="PROSITE" id="PS50287"/>
    </source>
</evidence>
<dbReference type="PANTHER" id="PTHR24023:SF1083">
    <property type="entry name" value="MACROPHAGE RECEPTOR MARCO"/>
    <property type="match status" value="1"/>
</dbReference>
<dbReference type="InterPro" id="IPR036772">
    <property type="entry name" value="SRCR-like_dom_sf"/>
</dbReference>
<reference evidence="13 14" key="1">
    <citation type="journal article" date="2020" name="Mol. Biol. Evol.">
        <title>Interspecific Gene Flow and the Evolution of Specialization in Black and White Rhinoceros.</title>
        <authorList>
            <person name="Moodley Y."/>
            <person name="Westbury M.V."/>
            <person name="Russo I.M."/>
            <person name="Gopalakrishnan S."/>
            <person name="Rakotoarivelo A."/>
            <person name="Olsen R.A."/>
            <person name="Prost S."/>
            <person name="Tunstall T."/>
            <person name="Ryder O.A."/>
            <person name="Dalen L."/>
            <person name="Bruford M.W."/>
        </authorList>
    </citation>
    <scope>NUCLEOTIDE SEQUENCE [LARGE SCALE GENOMIC DNA]</scope>
    <source>
        <strain evidence="13">SBR-YM</strain>
        <tissue evidence="13">Skin</tissue>
    </source>
</reference>
<keyword evidence="3" id="KW-0735">Signal-anchor</keyword>
<dbReference type="InterPro" id="IPR001190">
    <property type="entry name" value="SRCR"/>
</dbReference>
<dbReference type="PANTHER" id="PTHR24023">
    <property type="entry name" value="COLLAGEN ALPHA"/>
    <property type="match status" value="1"/>
</dbReference>
<name>A0A7J7E5H6_DICBM</name>
<dbReference type="AlphaFoldDB" id="A0A7J7E5H6"/>
<dbReference type="Gene3D" id="3.10.250.10">
    <property type="entry name" value="SRCR-like domain"/>
    <property type="match status" value="1"/>
</dbReference>
<proteinExistence type="predicted"/>
<feature type="transmembrane region" description="Helical" evidence="11">
    <location>
        <begin position="44"/>
        <end position="65"/>
    </location>
</feature>
<evidence type="ECO:0000313" key="13">
    <source>
        <dbReference type="EMBL" id="KAF5910864.1"/>
    </source>
</evidence>
<feature type="domain" description="SRCR" evidence="12">
    <location>
        <begin position="444"/>
        <end position="539"/>
    </location>
</feature>
<dbReference type="FunFam" id="3.10.250.10:FF:000011">
    <property type="entry name" value="Scavenger receptor class A member 5"/>
    <property type="match status" value="1"/>
</dbReference>
<dbReference type="SMART" id="SM00202">
    <property type="entry name" value="SR"/>
    <property type="match status" value="1"/>
</dbReference>
<keyword evidence="7" id="KW-0675">Receptor</keyword>
<dbReference type="InterPro" id="IPR050149">
    <property type="entry name" value="Collagen_superfamily"/>
</dbReference>
<evidence type="ECO:0000256" key="3">
    <source>
        <dbReference type="ARBA" id="ARBA00022968"/>
    </source>
</evidence>
<protein>
    <recommendedName>
        <fullName evidence="12">SRCR domain-containing protein</fullName>
    </recommendedName>
</protein>
<dbReference type="InterPro" id="IPR008160">
    <property type="entry name" value="Collagen"/>
</dbReference>
<dbReference type="Pfam" id="PF00530">
    <property type="entry name" value="SRCR"/>
    <property type="match status" value="1"/>
</dbReference>
<feature type="disulfide bond" evidence="9">
    <location>
        <begin position="508"/>
        <end position="518"/>
    </location>
</feature>
<feature type="compositionally biased region" description="Low complexity" evidence="10">
    <location>
        <begin position="265"/>
        <end position="296"/>
    </location>
</feature>